<gene>
    <name evidence="2" type="ORF">E5259_14375</name>
</gene>
<evidence type="ECO:0000313" key="2">
    <source>
        <dbReference type="EMBL" id="QMW78683.1"/>
    </source>
</evidence>
<feature type="domain" description="Peptidase M28" evidence="1">
    <location>
        <begin position="5"/>
        <end position="191"/>
    </location>
</feature>
<dbReference type="SUPFAM" id="SSF53187">
    <property type="entry name" value="Zn-dependent exopeptidases"/>
    <property type="match status" value="1"/>
</dbReference>
<dbReference type="PANTHER" id="PTHR12147">
    <property type="entry name" value="METALLOPEPTIDASE M28 FAMILY MEMBER"/>
    <property type="match status" value="1"/>
</dbReference>
<name>A0A7G5MVP0_9FIRM</name>
<organism evidence="2 3">
    <name type="scientific">Blautia producta</name>
    <dbReference type="NCBI Taxonomy" id="33035"/>
    <lineage>
        <taxon>Bacteria</taxon>
        <taxon>Bacillati</taxon>
        <taxon>Bacillota</taxon>
        <taxon>Clostridia</taxon>
        <taxon>Lachnospirales</taxon>
        <taxon>Lachnospiraceae</taxon>
        <taxon>Blautia</taxon>
    </lineage>
</organism>
<evidence type="ECO:0000259" key="1">
    <source>
        <dbReference type="Pfam" id="PF04389"/>
    </source>
</evidence>
<protein>
    <submittedName>
        <fullName evidence="2">M28 family peptidase</fullName>
    </submittedName>
</protein>
<dbReference type="Gene3D" id="3.40.630.10">
    <property type="entry name" value="Zn peptidases"/>
    <property type="match status" value="1"/>
</dbReference>
<dbReference type="AlphaFoldDB" id="A0A7G5MVP0"/>
<dbReference type="InterPro" id="IPR045175">
    <property type="entry name" value="M28_fam"/>
</dbReference>
<accession>A0A7G5MVP0</accession>
<dbReference type="GO" id="GO:0008235">
    <property type="term" value="F:metalloexopeptidase activity"/>
    <property type="evidence" value="ECO:0007669"/>
    <property type="project" value="InterPro"/>
</dbReference>
<reference evidence="2 3" key="1">
    <citation type="submission" date="2019-04" db="EMBL/GenBank/DDBJ databases">
        <authorList>
            <person name="Schori C."/>
            <person name="Ahrens C."/>
        </authorList>
    </citation>
    <scope>NUCLEOTIDE SEQUENCE [LARGE SCALE GENOMIC DNA]</scope>
    <source>
        <strain evidence="2 3">DSM 2950</strain>
    </source>
</reference>
<evidence type="ECO:0000313" key="3">
    <source>
        <dbReference type="Proteomes" id="UP000515789"/>
    </source>
</evidence>
<dbReference type="Proteomes" id="UP000515789">
    <property type="component" value="Chromosome"/>
</dbReference>
<dbReference type="GO" id="GO:0006508">
    <property type="term" value="P:proteolysis"/>
    <property type="evidence" value="ECO:0007669"/>
    <property type="project" value="InterPro"/>
</dbReference>
<dbReference type="EMBL" id="CP039126">
    <property type="protein sequence ID" value="QMW78683.1"/>
    <property type="molecule type" value="Genomic_DNA"/>
</dbReference>
<dbReference type="PANTHER" id="PTHR12147:SF26">
    <property type="entry name" value="PEPTIDASE M28 DOMAIN-CONTAINING PROTEIN"/>
    <property type="match status" value="1"/>
</dbReference>
<sequence length="203" mass="22294">MQIGADSSKAVVISAHFDSYMSKGILDNASGVAVLLELSKRLAEQFPSGAYPVDIVFASFNAEECGLEGSKPFYQDISTRYKELYNINMDVVGALDKPLAFRNMDTNSEALYQDFQPLLDAHDIPYDTDAIYAADIYGNPYGQSDHVVFQDNGHAAIILGESKLQGYTNTPNDSDMGAMDFPELARLTDAVEQFIISSNGKMY</sequence>
<dbReference type="GeneID" id="75051226"/>
<dbReference type="InterPro" id="IPR007484">
    <property type="entry name" value="Peptidase_M28"/>
</dbReference>
<proteinExistence type="predicted"/>
<dbReference type="RefSeq" id="WP_018594078.1">
    <property type="nucleotide sequence ID" value="NZ_AP031416.1"/>
</dbReference>
<dbReference type="Pfam" id="PF04389">
    <property type="entry name" value="Peptidase_M28"/>
    <property type="match status" value="1"/>
</dbReference>